<evidence type="ECO:0000313" key="9">
    <source>
        <dbReference type="Proteomes" id="UP001529510"/>
    </source>
</evidence>
<name>A0ABD0NKG4_CIRMR</name>
<keyword evidence="6" id="KW-0636">Prenylation</keyword>
<comment type="pathway">
    <text evidence="2 6">Glycan biosynthesis; glycogen metabolism.</text>
</comment>
<comment type="similarity">
    <text evidence="3 6">Belongs to the phosphorylase b kinase regulatory chain family.</text>
</comment>
<keyword evidence="6" id="KW-0119">Carbohydrate metabolism</keyword>
<dbReference type="GO" id="GO:0005886">
    <property type="term" value="C:plasma membrane"/>
    <property type="evidence" value="ECO:0007669"/>
    <property type="project" value="UniProtKB-SubCell"/>
</dbReference>
<dbReference type="InterPro" id="IPR008928">
    <property type="entry name" value="6-hairpin_glycosidase_sf"/>
</dbReference>
<evidence type="ECO:0000256" key="6">
    <source>
        <dbReference type="RuleBase" id="RU364123"/>
    </source>
</evidence>
<dbReference type="Proteomes" id="UP001529510">
    <property type="component" value="Unassembled WGS sequence"/>
</dbReference>
<feature type="non-terminal residue" evidence="8">
    <location>
        <position position="61"/>
    </location>
</feature>
<comment type="caution">
    <text evidence="8">The sequence shown here is derived from an EMBL/GenBank/DDBJ whole genome shotgun (WGS) entry which is preliminary data.</text>
</comment>
<evidence type="ECO:0000256" key="2">
    <source>
        <dbReference type="ARBA" id="ARBA00005131"/>
    </source>
</evidence>
<reference evidence="8 9" key="1">
    <citation type="submission" date="2024-05" db="EMBL/GenBank/DDBJ databases">
        <title>Genome sequencing and assembly of Indian major carp, Cirrhinus mrigala (Hamilton, 1822).</title>
        <authorList>
            <person name="Mohindra V."/>
            <person name="Chowdhury L.M."/>
            <person name="Lal K."/>
            <person name="Jena J.K."/>
        </authorList>
    </citation>
    <scope>NUCLEOTIDE SEQUENCE [LARGE SCALE GENOMIC DNA]</scope>
    <source>
        <strain evidence="8">CM1030</strain>
        <tissue evidence="8">Blood</tissue>
    </source>
</reference>
<feature type="domain" description="GH15-like" evidence="7">
    <location>
        <begin position="7"/>
        <end position="61"/>
    </location>
</feature>
<evidence type="ECO:0000313" key="8">
    <source>
        <dbReference type="EMBL" id="KAL0162455.1"/>
    </source>
</evidence>
<gene>
    <name evidence="8" type="ORF">M9458_041851</name>
</gene>
<comment type="subcellular location">
    <subcellularLocation>
        <location evidence="1 6">Cell membrane</location>
        <topology evidence="1 6">Lipid-anchor</topology>
        <orientation evidence="1 6">Cytoplasmic side</orientation>
    </subcellularLocation>
</comment>
<keyword evidence="6" id="KW-0449">Lipoprotein</keyword>
<evidence type="ECO:0000256" key="4">
    <source>
        <dbReference type="ARBA" id="ARBA00022600"/>
    </source>
</evidence>
<evidence type="ECO:0000256" key="1">
    <source>
        <dbReference type="ARBA" id="ARBA00004342"/>
    </source>
</evidence>
<evidence type="ECO:0000256" key="5">
    <source>
        <dbReference type="ARBA" id="ARBA00022860"/>
    </source>
</evidence>
<dbReference type="Pfam" id="PF00723">
    <property type="entry name" value="Glyco_hydro_15"/>
    <property type="match status" value="1"/>
</dbReference>
<dbReference type="AlphaFoldDB" id="A0ABD0NKG4"/>
<protein>
    <recommendedName>
        <fullName evidence="6">Phosphorylase b kinase regulatory subunit</fullName>
    </recommendedName>
</protein>
<dbReference type="PANTHER" id="PTHR10749">
    <property type="entry name" value="PHOSPHORYLASE B KINASE REGULATORY SUBUNIT"/>
    <property type="match status" value="1"/>
</dbReference>
<dbReference type="EMBL" id="JAMKFB020000021">
    <property type="protein sequence ID" value="KAL0162455.1"/>
    <property type="molecule type" value="Genomic_DNA"/>
</dbReference>
<sequence length="61" mass="6931">MFNFQLDKVEKFKYSKSTKDCLHAKYHTGTCATVVGDQEWGHLQVDATSIFLLFLAQMTAS</sequence>
<evidence type="ECO:0000259" key="7">
    <source>
        <dbReference type="Pfam" id="PF00723"/>
    </source>
</evidence>
<dbReference type="SUPFAM" id="SSF48208">
    <property type="entry name" value="Six-hairpin glycosidases"/>
    <property type="match status" value="1"/>
</dbReference>
<organism evidence="8 9">
    <name type="scientific">Cirrhinus mrigala</name>
    <name type="common">Mrigala</name>
    <dbReference type="NCBI Taxonomy" id="683832"/>
    <lineage>
        <taxon>Eukaryota</taxon>
        <taxon>Metazoa</taxon>
        <taxon>Chordata</taxon>
        <taxon>Craniata</taxon>
        <taxon>Vertebrata</taxon>
        <taxon>Euteleostomi</taxon>
        <taxon>Actinopterygii</taxon>
        <taxon>Neopterygii</taxon>
        <taxon>Teleostei</taxon>
        <taxon>Ostariophysi</taxon>
        <taxon>Cypriniformes</taxon>
        <taxon>Cyprinidae</taxon>
        <taxon>Labeoninae</taxon>
        <taxon>Labeonini</taxon>
        <taxon>Cirrhinus</taxon>
    </lineage>
</organism>
<dbReference type="InterPro" id="IPR011613">
    <property type="entry name" value="GH15-like"/>
</dbReference>
<keyword evidence="5 6" id="KW-0112">Calmodulin-binding</keyword>
<keyword evidence="4 6" id="KW-0321">Glycogen metabolism</keyword>
<dbReference type="GO" id="GO:0005977">
    <property type="term" value="P:glycogen metabolic process"/>
    <property type="evidence" value="ECO:0007669"/>
    <property type="project" value="UniProtKB-KW"/>
</dbReference>
<dbReference type="InterPro" id="IPR008734">
    <property type="entry name" value="PHK_A/B_su"/>
</dbReference>
<evidence type="ECO:0000256" key="3">
    <source>
        <dbReference type="ARBA" id="ARBA00007128"/>
    </source>
</evidence>
<keyword evidence="6" id="KW-1003">Cell membrane</keyword>
<keyword evidence="6" id="KW-0472">Membrane</keyword>
<dbReference type="PANTHER" id="PTHR10749:SF4">
    <property type="entry name" value="PHOSPHORYLASE B KINASE REGULATORY SUBUNIT ALPHA, SKELETAL MUSCLE ISOFORM"/>
    <property type="match status" value="1"/>
</dbReference>
<keyword evidence="9" id="KW-1185">Reference proteome</keyword>
<proteinExistence type="inferred from homology"/>
<accession>A0ABD0NKG4</accession>
<dbReference type="GO" id="GO:0005516">
    <property type="term" value="F:calmodulin binding"/>
    <property type="evidence" value="ECO:0007669"/>
    <property type="project" value="UniProtKB-KW"/>
</dbReference>
<comment type="function">
    <text evidence="6">Phosphorylase b kinase catalyzes the phosphorylation of serine in certain substrates, including troponin I.</text>
</comment>